<dbReference type="RefSeq" id="WP_241914411.1">
    <property type="nucleotide sequence ID" value="NZ_CP093326.1"/>
</dbReference>
<dbReference type="InterPro" id="IPR015168">
    <property type="entry name" value="SsuA/THI5"/>
</dbReference>
<organism evidence="6 7">
    <name type="scientific">Arthrobacter sulfonylureivorans</name>
    <dbReference type="NCBI Taxonomy" id="2486855"/>
    <lineage>
        <taxon>Bacteria</taxon>
        <taxon>Bacillati</taxon>
        <taxon>Actinomycetota</taxon>
        <taxon>Actinomycetes</taxon>
        <taxon>Micrococcales</taxon>
        <taxon>Micrococcaceae</taxon>
        <taxon>Arthrobacter</taxon>
    </lineage>
</organism>
<comment type="subcellular location">
    <subcellularLocation>
        <location evidence="1">Periplasm</location>
    </subcellularLocation>
</comment>
<sequence>MLRRRNITTAATFAVLTTAALALSACGGNATAGSAAGAGEGGPVQVGYFPLVHTSTAVNADEAGIFAENGLDAELVATQGGAAAIPALISGSVDFTYSNYTSALLAVEKGLPIRLVSGNDVGSADHGIFVSAESGIEEVADLKGKTFAVNNLQNIGTVAIKALMEDAGLAADDVKLVEMPYPDMQAALERGAVDAIWQVEPFQSSAKAAGLVKIGDLFSGPVADMPVAGWVTTEAFAKENPEAVEAFKKSIAASAQELQDNRELLVELVPSFTKVTAEVVEAAEMPRFQGELDVEQLQKTADLMLKYKITGSELDVQSLVAE</sequence>
<dbReference type="PANTHER" id="PTHR30024:SF47">
    <property type="entry name" value="TAURINE-BINDING PERIPLASMIC PROTEIN"/>
    <property type="match status" value="1"/>
</dbReference>
<dbReference type="Proteomes" id="UP000829069">
    <property type="component" value="Chromosome"/>
</dbReference>
<dbReference type="PROSITE" id="PS51257">
    <property type="entry name" value="PROKAR_LIPOPROTEIN"/>
    <property type="match status" value="1"/>
</dbReference>
<dbReference type="PANTHER" id="PTHR30024">
    <property type="entry name" value="ALIPHATIC SULFONATES-BINDING PROTEIN-RELATED"/>
    <property type="match status" value="1"/>
</dbReference>
<name>A0ABY3WA75_9MICC</name>
<evidence type="ECO:0000256" key="2">
    <source>
        <dbReference type="ARBA" id="ARBA00010742"/>
    </source>
</evidence>
<dbReference type="Gene3D" id="3.40.190.10">
    <property type="entry name" value="Periplasmic binding protein-like II"/>
    <property type="match status" value="2"/>
</dbReference>
<reference evidence="6 7" key="1">
    <citation type="submission" date="2022-03" db="EMBL/GenBank/DDBJ databases">
        <title>Isotopic signatures of nitrous oxide derived from detoxification processes.</title>
        <authorList>
            <person name="Behrendt U."/>
            <person name="Buchen C."/>
            <person name="Well R."/>
            <person name="Ulrich A."/>
            <person name="Rohe L."/>
            <person name="Kolb S."/>
            <person name="Schloter M."/>
            <person name="Horn M.A."/>
            <person name="Augustin J."/>
        </authorList>
    </citation>
    <scope>NUCLEOTIDE SEQUENCE [LARGE SCALE GENOMIC DNA]</scope>
    <source>
        <strain evidence="6 7">S4-C24</strain>
    </source>
</reference>
<evidence type="ECO:0000313" key="7">
    <source>
        <dbReference type="Proteomes" id="UP000829069"/>
    </source>
</evidence>
<accession>A0ABY3WA75</accession>
<dbReference type="EMBL" id="CP093326">
    <property type="protein sequence ID" value="UNK46376.1"/>
    <property type="molecule type" value="Genomic_DNA"/>
</dbReference>
<evidence type="ECO:0000256" key="3">
    <source>
        <dbReference type="ARBA" id="ARBA00022729"/>
    </source>
</evidence>
<protein>
    <submittedName>
        <fullName evidence="6">ABC transporter substrate-binding protein</fullName>
    </submittedName>
</protein>
<evidence type="ECO:0000259" key="5">
    <source>
        <dbReference type="Pfam" id="PF09084"/>
    </source>
</evidence>
<feature type="chain" id="PRO_5046132138" evidence="4">
    <location>
        <begin position="25"/>
        <end position="322"/>
    </location>
</feature>
<comment type="similarity">
    <text evidence="2">Belongs to the bacterial solute-binding protein SsuA/TauA family.</text>
</comment>
<evidence type="ECO:0000313" key="6">
    <source>
        <dbReference type="EMBL" id="UNK46376.1"/>
    </source>
</evidence>
<feature type="signal peptide" evidence="4">
    <location>
        <begin position="1"/>
        <end position="24"/>
    </location>
</feature>
<keyword evidence="7" id="KW-1185">Reference proteome</keyword>
<evidence type="ECO:0000256" key="4">
    <source>
        <dbReference type="SAM" id="SignalP"/>
    </source>
</evidence>
<feature type="domain" description="SsuA/THI5-like" evidence="5">
    <location>
        <begin position="59"/>
        <end position="260"/>
    </location>
</feature>
<dbReference type="Pfam" id="PF09084">
    <property type="entry name" value="NMT1"/>
    <property type="match status" value="1"/>
</dbReference>
<proteinExistence type="inferred from homology"/>
<keyword evidence="3 4" id="KW-0732">Signal</keyword>
<gene>
    <name evidence="6" type="ORF">MNQ99_03115</name>
</gene>
<dbReference type="SUPFAM" id="SSF53850">
    <property type="entry name" value="Periplasmic binding protein-like II"/>
    <property type="match status" value="1"/>
</dbReference>
<evidence type="ECO:0000256" key="1">
    <source>
        <dbReference type="ARBA" id="ARBA00004418"/>
    </source>
</evidence>